<evidence type="ECO:0000313" key="2">
    <source>
        <dbReference type="Proteomes" id="UP001469553"/>
    </source>
</evidence>
<comment type="caution">
    <text evidence="1">The sequence shown here is derived from an EMBL/GenBank/DDBJ whole genome shotgun (WGS) entry which is preliminary data.</text>
</comment>
<organism evidence="1 2">
    <name type="scientific">Ameca splendens</name>
    <dbReference type="NCBI Taxonomy" id="208324"/>
    <lineage>
        <taxon>Eukaryota</taxon>
        <taxon>Metazoa</taxon>
        <taxon>Chordata</taxon>
        <taxon>Craniata</taxon>
        <taxon>Vertebrata</taxon>
        <taxon>Euteleostomi</taxon>
        <taxon>Actinopterygii</taxon>
        <taxon>Neopterygii</taxon>
        <taxon>Teleostei</taxon>
        <taxon>Neoteleostei</taxon>
        <taxon>Acanthomorphata</taxon>
        <taxon>Ovalentaria</taxon>
        <taxon>Atherinomorphae</taxon>
        <taxon>Cyprinodontiformes</taxon>
        <taxon>Goodeidae</taxon>
        <taxon>Ameca</taxon>
    </lineage>
</organism>
<name>A0ABV0Y729_9TELE</name>
<dbReference type="EMBL" id="JAHRIP010023167">
    <property type="protein sequence ID" value="MEQ2289427.1"/>
    <property type="molecule type" value="Genomic_DNA"/>
</dbReference>
<reference evidence="1 2" key="1">
    <citation type="submission" date="2021-06" db="EMBL/GenBank/DDBJ databases">
        <authorList>
            <person name="Palmer J.M."/>
        </authorList>
    </citation>
    <scope>NUCLEOTIDE SEQUENCE [LARGE SCALE GENOMIC DNA]</scope>
    <source>
        <strain evidence="1 2">AS_MEX2019</strain>
        <tissue evidence="1">Muscle</tissue>
    </source>
</reference>
<gene>
    <name evidence="1" type="ORF">AMECASPLE_032920</name>
</gene>
<accession>A0ABV0Y729</accession>
<protein>
    <submittedName>
        <fullName evidence="1">Uncharacterized protein</fullName>
    </submittedName>
</protein>
<evidence type="ECO:0000313" key="1">
    <source>
        <dbReference type="EMBL" id="MEQ2289427.1"/>
    </source>
</evidence>
<keyword evidence="2" id="KW-1185">Reference proteome</keyword>
<dbReference type="Proteomes" id="UP001469553">
    <property type="component" value="Unassembled WGS sequence"/>
</dbReference>
<sequence>MLMRAGDACFCGNHIQNVLELHPCCHSNQWWSLTAEELMSDFFFFCMHRAQSMSHIPTPSLLDISEGTCPASPSKLPQNLLKWSGSVILSEGCRALDISWLSPVVFIFTV</sequence>
<proteinExistence type="predicted"/>